<accession>A0A9D4KEW7</accession>
<proteinExistence type="predicted"/>
<evidence type="ECO:0000256" key="1">
    <source>
        <dbReference type="SAM" id="MobiDB-lite"/>
    </source>
</evidence>
<name>A0A9D4KEW7_DREPO</name>
<feature type="compositionally biased region" description="Basic and acidic residues" evidence="1">
    <location>
        <begin position="1"/>
        <end position="11"/>
    </location>
</feature>
<organism evidence="2 3">
    <name type="scientific">Dreissena polymorpha</name>
    <name type="common">Zebra mussel</name>
    <name type="synonym">Mytilus polymorpha</name>
    <dbReference type="NCBI Taxonomy" id="45954"/>
    <lineage>
        <taxon>Eukaryota</taxon>
        <taxon>Metazoa</taxon>
        <taxon>Spiralia</taxon>
        <taxon>Lophotrochozoa</taxon>
        <taxon>Mollusca</taxon>
        <taxon>Bivalvia</taxon>
        <taxon>Autobranchia</taxon>
        <taxon>Heteroconchia</taxon>
        <taxon>Euheterodonta</taxon>
        <taxon>Imparidentia</taxon>
        <taxon>Neoheterodontei</taxon>
        <taxon>Myida</taxon>
        <taxon>Dreissenoidea</taxon>
        <taxon>Dreissenidae</taxon>
        <taxon>Dreissena</taxon>
    </lineage>
</organism>
<protein>
    <submittedName>
        <fullName evidence="2">Uncharacterized protein</fullName>
    </submittedName>
</protein>
<gene>
    <name evidence="2" type="ORF">DPMN_111581</name>
</gene>
<feature type="region of interest" description="Disordered" evidence="1">
    <location>
        <begin position="1"/>
        <end position="34"/>
    </location>
</feature>
<dbReference type="AlphaFoldDB" id="A0A9D4KEW7"/>
<sequence length="54" mass="6082">MEDGKESRFDAQKSTASGLDSKTGVPNWLRDTQRKDSSAFKRFHGYVDNLKTSS</sequence>
<reference evidence="2" key="1">
    <citation type="journal article" date="2019" name="bioRxiv">
        <title>The Genome of the Zebra Mussel, Dreissena polymorpha: A Resource for Invasive Species Research.</title>
        <authorList>
            <person name="McCartney M.A."/>
            <person name="Auch B."/>
            <person name="Kono T."/>
            <person name="Mallez S."/>
            <person name="Zhang Y."/>
            <person name="Obille A."/>
            <person name="Becker A."/>
            <person name="Abrahante J.E."/>
            <person name="Garbe J."/>
            <person name="Badalamenti J.P."/>
            <person name="Herman A."/>
            <person name="Mangelson H."/>
            <person name="Liachko I."/>
            <person name="Sullivan S."/>
            <person name="Sone E.D."/>
            <person name="Koren S."/>
            <person name="Silverstein K.A.T."/>
            <person name="Beckman K.B."/>
            <person name="Gohl D.M."/>
        </authorList>
    </citation>
    <scope>NUCLEOTIDE SEQUENCE</scope>
    <source>
        <strain evidence="2">Duluth1</strain>
        <tissue evidence="2">Whole animal</tissue>
    </source>
</reference>
<keyword evidence="3" id="KW-1185">Reference proteome</keyword>
<dbReference type="EMBL" id="JAIWYP010000004">
    <property type="protein sequence ID" value="KAH3838174.1"/>
    <property type="molecule type" value="Genomic_DNA"/>
</dbReference>
<evidence type="ECO:0000313" key="3">
    <source>
        <dbReference type="Proteomes" id="UP000828390"/>
    </source>
</evidence>
<dbReference type="Proteomes" id="UP000828390">
    <property type="component" value="Unassembled WGS sequence"/>
</dbReference>
<evidence type="ECO:0000313" key="2">
    <source>
        <dbReference type="EMBL" id="KAH3838174.1"/>
    </source>
</evidence>
<comment type="caution">
    <text evidence="2">The sequence shown here is derived from an EMBL/GenBank/DDBJ whole genome shotgun (WGS) entry which is preliminary data.</text>
</comment>
<reference evidence="2" key="2">
    <citation type="submission" date="2020-11" db="EMBL/GenBank/DDBJ databases">
        <authorList>
            <person name="McCartney M.A."/>
            <person name="Auch B."/>
            <person name="Kono T."/>
            <person name="Mallez S."/>
            <person name="Becker A."/>
            <person name="Gohl D.M."/>
            <person name="Silverstein K.A.T."/>
            <person name="Koren S."/>
            <person name="Bechman K.B."/>
            <person name="Herman A."/>
            <person name="Abrahante J.E."/>
            <person name="Garbe J."/>
        </authorList>
    </citation>
    <scope>NUCLEOTIDE SEQUENCE</scope>
    <source>
        <strain evidence="2">Duluth1</strain>
        <tissue evidence="2">Whole animal</tissue>
    </source>
</reference>